<organism evidence="2 3">
    <name type="scientific">Hirsutella rhossiliensis</name>
    <dbReference type="NCBI Taxonomy" id="111463"/>
    <lineage>
        <taxon>Eukaryota</taxon>
        <taxon>Fungi</taxon>
        <taxon>Dikarya</taxon>
        <taxon>Ascomycota</taxon>
        <taxon>Pezizomycotina</taxon>
        <taxon>Sordariomycetes</taxon>
        <taxon>Hypocreomycetidae</taxon>
        <taxon>Hypocreales</taxon>
        <taxon>Ophiocordycipitaceae</taxon>
        <taxon>Hirsutella</taxon>
    </lineage>
</organism>
<dbReference type="RefSeq" id="XP_044725707.1">
    <property type="nucleotide sequence ID" value="XM_044859307.1"/>
</dbReference>
<dbReference type="PANTHER" id="PTHR42749:SF1">
    <property type="entry name" value="CELL SHAPE-DETERMINING PROTEIN MREB"/>
    <property type="match status" value="1"/>
</dbReference>
<name>A0A9P8SNA9_9HYPO</name>
<evidence type="ECO:0000313" key="3">
    <source>
        <dbReference type="Proteomes" id="UP000824596"/>
    </source>
</evidence>
<gene>
    <name evidence="2" type="ORF">HRG_00836</name>
</gene>
<dbReference type="Proteomes" id="UP000824596">
    <property type="component" value="Unassembled WGS sequence"/>
</dbReference>
<feature type="region of interest" description="Disordered" evidence="1">
    <location>
        <begin position="1"/>
        <end position="22"/>
    </location>
</feature>
<dbReference type="PANTHER" id="PTHR42749">
    <property type="entry name" value="CELL SHAPE-DETERMINING PROTEIN MREB"/>
    <property type="match status" value="1"/>
</dbReference>
<comment type="caution">
    <text evidence="2">The sequence shown here is derived from an EMBL/GenBank/DDBJ whole genome shotgun (WGS) entry which is preliminary data.</text>
</comment>
<protein>
    <submittedName>
        <fullName evidence="2">Hsp70 family chaperone</fullName>
    </submittedName>
</protein>
<accession>A0A9P8SNA9</accession>
<evidence type="ECO:0000256" key="1">
    <source>
        <dbReference type="SAM" id="MobiDB-lite"/>
    </source>
</evidence>
<dbReference type="AlphaFoldDB" id="A0A9P8SNA9"/>
<proteinExistence type="predicted"/>
<reference evidence="2" key="1">
    <citation type="submission" date="2021-09" db="EMBL/GenBank/DDBJ databases">
        <title>A high-quality genome of the endoparasitic fungus Hirsutella rhossiliensis with a comparison of Hirsutella genomes reveals transposable elements contributing to genome size variation.</title>
        <authorList>
            <person name="Lin R."/>
            <person name="Jiao Y."/>
            <person name="Sun X."/>
            <person name="Ling J."/>
            <person name="Xie B."/>
            <person name="Cheng X."/>
        </authorList>
    </citation>
    <scope>NUCLEOTIDE SEQUENCE</scope>
    <source>
        <strain evidence="2">HR02</strain>
    </source>
</reference>
<dbReference type="GeneID" id="68349965"/>
<dbReference type="SUPFAM" id="SSF53067">
    <property type="entry name" value="Actin-like ATPase domain"/>
    <property type="match status" value="2"/>
</dbReference>
<dbReference type="InterPro" id="IPR043129">
    <property type="entry name" value="ATPase_NBD"/>
</dbReference>
<dbReference type="Gene3D" id="3.90.640.10">
    <property type="entry name" value="Actin, Chain A, domain 4"/>
    <property type="match status" value="1"/>
</dbReference>
<sequence length="641" mass="71686">MQLLTPDGDDSDTGSRLTMSETENPDVTVSVDLGTTYTGVAWRAGRKPIQVINDWPGSGDRGQRKVPSTLVYDADDDNNPTSWGFLCDDDGGGGDRDAGRTRRSLFKLHLDDDATGPAAQNQAPAKAPISAADARRCTTHYLHKVYGHVKETIERQMGLRRAPSGSWAHLTVLFLFSVPTTWTRMRTINLFKEIVREAGFGPGGPRHEARVDLTEAEAAAVTTLKTAAVHFTPGSLFLTIDAGGGTTDLALMRVMSTNAAVPRMEQVAAVRGDGIGSTLIDDAFIRLVSQRLAAWPDVERTLPADVAVRMARSHHFINLKHKFGESVYMQPVWKMPMEGVSHDFSHQDLGIERGRFLVTREQIQSLFDAQVDGIKRQIKLQLDWLSRNDRRDEVEFVMLSGGLGSSAYVRDRIQQHLISFPYPNAPRADVIPCQDPQLVVVRGLLLDQQRRPETGQLSVLATRVARASYGVVVQVPYTRASHPHEEVVKDEFNKRWAVNQIQWVIRKGESINPSNPLVKTFEIRLAEQDLERSWDADIVISHNDKWSLPHSMKQGGVHNLCHIKSNLDGVKQHQLVLKKKHSLFSRRSSRFYICQLDVHIIVAPADIRFELWLGNERFSGKHQPISVSWDEAGLEAGDEYE</sequence>
<dbReference type="OrthoDB" id="2394218at2759"/>
<dbReference type="CDD" id="cd10170">
    <property type="entry name" value="ASKHA_NBD_HSP70"/>
    <property type="match status" value="1"/>
</dbReference>
<evidence type="ECO:0000313" key="2">
    <source>
        <dbReference type="EMBL" id="KAH0968194.1"/>
    </source>
</evidence>
<dbReference type="EMBL" id="JAIZPD010000001">
    <property type="protein sequence ID" value="KAH0968194.1"/>
    <property type="molecule type" value="Genomic_DNA"/>
</dbReference>
<dbReference type="Gene3D" id="3.30.420.40">
    <property type="match status" value="2"/>
</dbReference>
<keyword evidence="3" id="KW-1185">Reference proteome</keyword>